<dbReference type="Proteomes" id="UP000606463">
    <property type="component" value="Unassembled WGS sequence"/>
</dbReference>
<evidence type="ECO:0000256" key="6">
    <source>
        <dbReference type="ARBA" id="ARBA00023016"/>
    </source>
</evidence>
<dbReference type="PROSITE" id="PS00329">
    <property type="entry name" value="HSP70_2"/>
    <property type="match status" value="1"/>
</dbReference>
<organism evidence="12 13">
    <name type="scientific">Aquifex aeolicus</name>
    <dbReference type="NCBI Taxonomy" id="63363"/>
    <lineage>
        <taxon>Bacteria</taxon>
        <taxon>Pseudomonadati</taxon>
        <taxon>Aquificota</taxon>
        <taxon>Aquificia</taxon>
        <taxon>Aquificales</taxon>
        <taxon>Aquificaceae</taxon>
        <taxon>Aquifex</taxon>
    </lineage>
</organism>
<evidence type="ECO:0000256" key="3">
    <source>
        <dbReference type="ARBA" id="ARBA00022553"/>
    </source>
</evidence>
<evidence type="ECO:0000256" key="8">
    <source>
        <dbReference type="HAMAP-Rule" id="MF_00332"/>
    </source>
</evidence>
<dbReference type="Pfam" id="PF00012">
    <property type="entry name" value="HSP70"/>
    <property type="match status" value="1"/>
</dbReference>
<proteinExistence type="evidence at transcript level"/>
<sequence length="630" mass="69834">MGEKIIGIDLGTTNSVVSVVVGGEPIVIQNQEGNRITPSVVSWTKEKEILVGEPAKRRAILDPLNTVYESKRFIGRKFSEVRDIIGRVSYKVVEDDKGDAVFDIPNAGKLVRPEEVGAHILRKLKEAAESYLGEKIQKAVITVPAYFNERQRQATKMAGKLAGLEVVRVLNEPTAAALAYGLDKKENAKILVYDFGGGTFDVSILEGGDGVIEVKATAGDSFLGGANIDERIMEWLIEEFKKETGIDLRNDKTALQRLKDAAEQAKKELSFKMETEISLPFITIDPATKQPLHLQKKLTRARLEQMIEDIIDRTLEIVKKALADANLKPEEIDDVVLVGGSTRIPLVQQKIKEFFGKEPHKGVNPDEVVAIGAAIQGSILSGEKKDILLIDVTPLSLGIETYGGAMTVLIPRNTPIPVRKCETFTTVSDFQTEVEIKVYQGESPIAKENKLLGTFRLTGIPPAPRGVPQIEVCFDIDADGILHVTAKDKATGKEQSITVQPSSGLTEEEVKKMLEEYEKHKDEYERKKKLIELKNQLDQIIYPIEKLLKESPDKFTEEERKELEKLVVESRKVIETSTDLNEVEKKLEEARQLATKYAEKLYRATQGGKDNNNNKGSEGGEGPIDAKPVD</sequence>
<dbReference type="HAMAP" id="MF_00332">
    <property type="entry name" value="DnaK"/>
    <property type="match status" value="1"/>
</dbReference>
<keyword evidence="3 8" id="KW-0597">Phosphoprotein</keyword>
<dbReference type="PROSITE" id="PS01036">
    <property type="entry name" value="HSP70_3"/>
    <property type="match status" value="1"/>
</dbReference>
<evidence type="ECO:0000256" key="10">
    <source>
        <dbReference type="SAM" id="Coils"/>
    </source>
</evidence>
<dbReference type="FunFam" id="3.90.640.10:FF:000003">
    <property type="entry name" value="Molecular chaperone DnaK"/>
    <property type="match status" value="1"/>
</dbReference>
<dbReference type="PRINTS" id="PR00301">
    <property type="entry name" value="HEATSHOCK70"/>
</dbReference>
<feature type="coiled-coil region" evidence="10">
    <location>
        <begin position="248"/>
        <end position="275"/>
    </location>
</feature>
<feature type="region of interest" description="Disordered" evidence="11">
    <location>
        <begin position="602"/>
        <end position="630"/>
    </location>
</feature>
<dbReference type="InterPro" id="IPR012725">
    <property type="entry name" value="Chaperone_DnaK"/>
</dbReference>
<evidence type="ECO:0000313" key="13">
    <source>
        <dbReference type="Proteomes" id="UP000606463"/>
    </source>
</evidence>
<dbReference type="SUPFAM" id="SSF100934">
    <property type="entry name" value="Heat shock protein 70kD (HSP70), C-terminal subdomain"/>
    <property type="match status" value="1"/>
</dbReference>
<dbReference type="InterPro" id="IPR043129">
    <property type="entry name" value="ATPase_NBD"/>
</dbReference>
<evidence type="ECO:0000256" key="4">
    <source>
        <dbReference type="ARBA" id="ARBA00022741"/>
    </source>
</evidence>
<dbReference type="NCBIfam" id="NF001413">
    <property type="entry name" value="PRK00290.1"/>
    <property type="match status" value="1"/>
</dbReference>
<dbReference type="GO" id="GO:0051082">
    <property type="term" value="F:unfolded protein binding"/>
    <property type="evidence" value="ECO:0007669"/>
    <property type="project" value="InterPro"/>
</dbReference>
<comment type="induction">
    <text evidence="8">By stress conditions e.g. heat shock.</text>
</comment>
<keyword evidence="6 8" id="KW-0346">Stress response</keyword>
<dbReference type="InterPro" id="IPR029048">
    <property type="entry name" value="HSP70_C_sf"/>
</dbReference>
<dbReference type="Gene3D" id="3.30.420.40">
    <property type="match status" value="2"/>
</dbReference>
<dbReference type="SUPFAM" id="SSF53067">
    <property type="entry name" value="Actin-like ATPase domain"/>
    <property type="match status" value="2"/>
</dbReference>
<feature type="modified residue" description="Phosphothreonine; by autocatalysis" evidence="8">
    <location>
        <position position="199"/>
    </location>
</feature>
<dbReference type="PROSITE" id="PS00297">
    <property type="entry name" value="HSP70_1"/>
    <property type="match status" value="1"/>
</dbReference>
<dbReference type="GO" id="GO:0005524">
    <property type="term" value="F:ATP binding"/>
    <property type="evidence" value="ECO:0007669"/>
    <property type="project" value="UniProtKB-UniRule"/>
</dbReference>
<evidence type="ECO:0000313" key="12">
    <source>
        <dbReference type="EMBL" id="HIP98450.1"/>
    </source>
</evidence>
<dbReference type="InterPro" id="IPR018181">
    <property type="entry name" value="Heat_shock_70_CS"/>
</dbReference>
<dbReference type="InterPro" id="IPR029047">
    <property type="entry name" value="HSP70_peptide-bd_sf"/>
</dbReference>
<feature type="compositionally biased region" description="Low complexity" evidence="11">
    <location>
        <begin position="607"/>
        <end position="616"/>
    </location>
</feature>
<comment type="similarity">
    <text evidence="1 8 9">Belongs to the heat shock protein 70 family.</text>
</comment>
<comment type="function">
    <text evidence="8">Acts as a chaperone.</text>
</comment>
<dbReference type="Gene3D" id="2.60.34.10">
    <property type="entry name" value="Substrate Binding Domain Of DNAk, Chain A, domain 1"/>
    <property type="match status" value="1"/>
</dbReference>
<feature type="coiled-coil region" evidence="10">
    <location>
        <begin position="503"/>
        <end position="537"/>
    </location>
</feature>
<dbReference type="FunFam" id="2.60.34.10:FF:000014">
    <property type="entry name" value="Chaperone protein DnaK HSP70"/>
    <property type="match status" value="1"/>
</dbReference>
<evidence type="ECO:0000256" key="2">
    <source>
        <dbReference type="ARBA" id="ARBA00014415"/>
    </source>
</evidence>
<dbReference type="SUPFAM" id="SSF100920">
    <property type="entry name" value="Heat shock protein 70kD (HSP70), peptide-binding domain"/>
    <property type="match status" value="1"/>
</dbReference>
<accession>A0A9D0YQS6</accession>
<keyword evidence="10" id="KW-0175">Coiled coil</keyword>
<dbReference type="Gene3D" id="3.90.640.10">
    <property type="entry name" value="Actin, Chain A, domain 4"/>
    <property type="match status" value="1"/>
</dbReference>
<protein>
    <recommendedName>
        <fullName evidence="2 8">Chaperone protein DnaK</fullName>
    </recommendedName>
    <alternativeName>
        <fullName evidence="8">HSP70</fullName>
    </alternativeName>
    <alternativeName>
        <fullName evidence="8">Heat shock 70 kDa protein</fullName>
    </alternativeName>
    <alternativeName>
        <fullName evidence="8">Heat shock protein 70</fullName>
    </alternativeName>
</protein>
<evidence type="ECO:0000256" key="11">
    <source>
        <dbReference type="SAM" id="MobiDB-lite"/>
    </source>
</evidence>
<gene>
    <name evidence="8 12" type="primary">dnaK</name>
    <name evidence="12" type="ORF">EYH37_03700</name>
</gene>
<feature type="coiled-coil region" evidence="10">
    <location>
        <begin position="573"/>
        <end position="600"/>
    </location>
</feature>
<evidence type="ECO:0000256" key="7">
    <source>
        <dbReference type="ARBA" id="ARBA00023186"/>
    </source>
</evidence>
<dbReference type="CDD" id="cd10234">
    <property type="entry name" value="ASKHA_NBD_HSP70_DnaK-like"/>
    <property type="match status" value="1"/>
</dbReference>
<evidence type="ECO:0000256" key="1">
    <source>
        <dbReference type="ARBA" id="ARBA00007381"/>
    </source>
</evidence>
<dbReference type="AlphaFoldDB" id="A0A9D0YQS6"/>
<dbReference type="EMBL" id="DQVE01000041">
    <property type="protein sequence ID" value="HIP98450.1"/>
    <property type="molecule type" value="Genomic_DNA"/>
</dbReference>
<dbReference type="InterPro" id="IPR013126">
    <property type="entry name" value="Hsp_70_fam"/>
</dbReference>
<reference evidence="12" key="1">
    <citation type="journal article" date="2020" name="ISME J.">
        <title>Gammaproteobacteria mediating utilization of methyl-, sulfur- and petroleum organic compounds in deep ocean hydrothermal plumes.</title>
        <authorList>
            <person name="Zhou Z."/>
            <person name="Liu Y."/>
            <person name="Pan J."/>
            <person name="Cron B.R."/>
            <person name="Toner B.M."/>
            <person name="Anantharaman K."/>
            <person name="Breier J.A."/>
            <person name="Dick G.J."/>
            <person name="Li M."/>
        </authorList>
    </citation>
    <scope>NUCLEOTIDE SEQUENCE</scope>
    <source>
        <strain evidence="12">SZUA-1501</strain>
    </source>
</reference>
<dbReference type="GO" id="GO:0140662">
    <property type="term" value="F:ATP-dependent protein folding chaperone"/>
    <property type="evidence" value="ECO:0007669"/>
    <property type="project" value="InterPro"/>
</dbReference>
<evidence type="ECO:0000256" key="5">
    <source>
        <dbReference type="ARBA" id="ARBA00022840"/>
    </source>
</evidence>
<keyword evidence="4 8" id="KW-0547">Nucleotide-binding</keyword>
<name>A0A9D0YQS6_AQUAO</name>
<dbReference type="PANTHER" id="PTHR19375">
    <property type="entry name" value="HEAT SHOCK PROTEIN 70KDA"/>
    <property type="match status" value="1"/>
</dbReference>
<evidence type="ECO:0000256" key="9">
    <source>
        <dbReference type="RuleBase" id="RU003322"/>
    </source>
</evidence>
<dbReference type="NCBIfam" id="TIGR02350">
    <property type="entry name" value="prok_dnaK"/>
    <property type="match status" value="1"/>
</dbReference>
<keyword evidence="5 8" id="KW-0067">ATP-binding</keyword>
<dbReference type="FunFam" id="3.30.420.40:FF:000004">
    <property type="entry name" value="Molecular chaperone DnaK"/>
    <property type="match status" value="1"/>
</dbReference>
<comment type="caution">
    <text evidence="12">The sequence shown here is derived from an EMBL/GenBank/DDBJ whole genome shotgun (WGS) entry which is preliminary data.</text>
</comment>
<keyword evidence="7 8" id="KW-0143">Chaperone</keyword>